<sequence length="64" mass="7244">QEVYDGLLSRPDDAPAIVTLGPLCEFVVEDSTLPPDCRYVGRDRRRIREHLRVKHGWDLGLKGG</sequence>
<keyword evidence="2" id="KW-1185">Reference proteome</keyword>
<feature type="non-terminal residue" evidence="1">
    <location>
        <position position="64"/>
    </location>
</feature>
<feature type="non-terminal residue" evidence="1">
    <location>
        <position position="1"/>
    </location>
</feature>
<organism evidence="1 2">
    <name type="scientific">Colletotrichum phormii</name>
    <dbReference type="NCBI Taxonomy" id="359342"/>
    <lineage>
        <taxon>Eukaryota</taxon>
        <taxon>Fungi</taxon>
        <taxon>Dikarya</taxon>
        <taxon>Ascomycota</taxon>
        <taxon>Pezizomycotina</taxon>
        <taxon>Sordariomycetes</taxon>
        <taxon>Hypocreomycetidae</taxon>
        <taxon>Glomerellales</taxon>
        <taxon>Glomerellaceae</taxon>
        <taxon>Colletotrichum</taxon>
        <taxon>Colletotrichum acutatum species complex</taxon>
    </lineage>
</organism>
<dbReference type="RefSeq" id="XP_060437358.1">
    <property type="nucleotide sequence ID" value="XM_060582980.1"/>
</dbReference>
<dbReference type="EMBL" id="JAHMHQ010000059">
    <property type="protein sequence ID" value="KAK1613483.1"/>
    <property type="molecule type" value="Genomic_DNA"/>
</dbReference>
<gene>
    <name evidence="1" type="ORF">BDP81DRAFT_277737</name>
</gene>
<evidence type="ECO:0000313" key="1">
    <source>
        <dbReference type="EMBL" id="KAK1613483.1"/>
    </source>
</evidence>
<proteinExistence type="predicted"/>
<dbReference type="AlphaFoldDB" id="A0AAJ0E935"/>
<protein>
    <submittedName>
        <fullName evidence="1">Uncharacterized protein</fullName>
    </submittedName>
</protein>
<comment type="caution">
    <text evidence="1">The sequence shown here is derived from an EMBL/GenBank/DDBJ whole genome shotgun (WGS) entry which is preliminary data.</text>
</comment>
<reference evidence="1" key="1">
    <citation type="submission" date="2021-06" db="EMBL/GenBank/DDBJ databases">
        <title>Comparative genomics, transcriptomics and evolutionary studies reveal genomic signatures of adaptation to plant cell wall in hemibiotrophic fungi.</title>
        <authorList>
            <consortium name="DOE Joint Genome Institute"/>
            <person name="Baroncelli R."/>
            <person name="Diaz J.F."/>
            <person name="Benocci T."/>
            <person name="Peng M."/>
            <person name="Battaglia E."/>
            <person name="Haridas S."/>
            <person name="Andreopoulos W."/>
            <person name="Labutti K."/>
            <person name="Pangilinan J."/>
            <person name="Floch G.L."/>
            <person name="Makela M.R."/>
            <person name="Henrissat B."/>
            <person name="Grigoriev I.V."/>
            <person name="Crouch J.A."/>
            <person name="De Vries R.P."/>
            <person name="Sukno S.A."/>
            <person name="Thon M.R."/>
        </authorList>
    </citation>
    <scope>NUCLEOTIDE SEQUENCE</scope>
    <source>
        <strain evidence="1">CBS 102054</strain>
    </source>
</reference>
<name>A0AAJ0E935_9PEZI</name>
<accession>A0AAJ0E935</accession>
<evidence type="ECO:0000313" key="2">
    <source>
        <dbReference type="Proteomes" id="UP001243989"/>
    </source>
</evidence>
<dbReference type="Proteomes" id="UP001243989">
    <property type="component" value="Unassembled WGS sequence"/>
</dbReference>
<dbReference type="GeneID" id="85467842"/>